<keyword evidence="3" id="KW-0449">Lipoprotein</keyword>
<feature type="signal peptide" evidence="2">
    <location>
        <begin position="1"/>
        <end position="22"/>
    </location>
</feature>
<feature type="chain" id="PRO_5038551252" evidence="2">
    <location>
        <begin position="23"/>
        <end position="291"/>
    </location>
</feature>
<evidence type="ECO:0000256" key="2">
    <source>
        <dbReference type="SAM" id="SignalP"/>
    </source>
</evidence>
<reference evidence="3 4" key="1">
    <citation type="journal article" date="2015" name="Genome Announc.">
        <title>Expanding the biotechnology potential of lactobacilli through comparative genomics of 213 strains and associated genera.</title>
        <authorList>
            <person name="Sun Z."/>
            <person name="Harris H.M."/>
            <person name="McCann A."/>
            <person name="Guo C."/>
            <person name="Argimon S."/>
            <person name="Zhang W."/>
            <person name="Yang X."/>
            <person name="Jeffery I.B."/>
            <person name="Cooney J.C."/>
            <person name="Kagawa T.F."/>
            <person name="Liu W."/>
            <person name="Song Y."/>
            <person name="Salvetti E."/>
            <person name="Wrobel A."/>
            <person name="Rasinkangas P."/>
            <person name="Parkhill J."/>
            <person name="Rea M.C."/>
            <person name="O'Sullivan O."/>
            <person name="Ritari J."/>
            <person name="Douillard F.P."/>
            <person name="Paul Ross R."/>
            <person name="Yang R."/>
            <person name="Briner A.E."/>
            <person name="Felis G.E."/>
            <person name="de Vos W.M."/>
            <person name="Barrangou R."/>
            <person name="Klaenhammer T.R."/>
            <person name="Caufield P.W."/>
            <person name="Cui Y."/>
            <person name="Zhang H."/>
            <person name="O'Toole P.W."/>
        </authorList>
    </citation>
    <scope>NUCLEOTIDE SEQUENCE [LARGE SCALE GENOMIC DNA]</scope>
    <source>
        <strain evidence="3 4">DSM 18390</strain>
    </source>
</reference>
<keyword evidence="2" id="KW-0732">Signal</keyword>
<dbReference type="RefSeq" id="WP_054735645.1">
    <property type="nucleotide sequence ID" value="NZ_AZFZ01000049.1"/>
</dbReference>
<feature type="region of interest" description="Disordered" evidence="1">
    <location>
        <begin position="23"/>
        <end position="94"/>
    </location>
</feature>
<feature type="compositionally biased region" description="Polar residues" evidence="1">
    <location>
        <begin position="82"/>
        <end position="94"/>
    </location>
</feature>
<comment type="caution">
    <text evidence="3">The sequence shown here is derived from an EMBL/GenBank/DDBJ whole genome shotgun (WGS) entry which is preliminary data.</text>
</comment>
<dbReference type="AlphaFoldDB" id="A0A0R1YPW6"/>
<evidence type="ECO:0000256" key="1">
    <source>
        <dbReference type="SAM" id="MobiDB-lite"/>
    </source>
</evidence>
<dbReference type="PROSITE" id="PS51257">
    <property type="entry name" value="PROKAR_LIPOPROTEIN"/>
    <property type="match status" value="1"/>
</dbReference>
<accession>A0A0R1YPW6</accession>
<organism evidence="3 4">
    <name type="scientific">Lentilactobacillus parafarraginis DSM 18390 = JCM 14109</name>
    <dbReference type="NCBI Taxonomy" id="1423786"/>
    <lineage>
        <taxon>Bacteria</taxon>
        <taxon>Bacillati</taxon>
        <taxon>Bacillota</taxon>
        <taxon>Bacilli</taxon>
        <taxon>Lactobacillales</taxon>
        <taxon>Lactobacillaceae</taxon>
        <taxon>Lentilactobacillus</taxon>
    </lineage>
</organism>
<feature type="compositionally biased region" description="Polar residues" evidence="1">
    <location>
        <begin position="23"/>
        <end position="49"/>
    </location>
</feature>
<dbReference type="PATRIC" id="fig|1423786.4.peg.2177"/>
<feature type="compositionally biased region" description="Low complexity" evidence="1">
    <location>
        <begin position="50"/>
        <end position="81"/>
    </location>
</feature>
<evidence type="ECO:0000313" key="4">
    <source>
        <dbReference type="Proteomes" id="UP000051010"/>
    </source>
</evidence>
<name>A0A0R1YPW6_9LACO</name>
<sequence>MRHKKLAGLAVGLLLVVGGLSGCNSNKQGQGNHDSGSKITKSSRTDMQNSSTSDSSSSESSSSQSSSSSSPASDQSSATAPKTTGSRISTFNNQITQKLGNVKLPTTDGLGSGSQNLNMRYRGTAANYVVYYSVGSQPQNLNAGAVANETAYASFQKKTYASSRQAAGAVNYSSAASKGLPKVKLSSKITGYENAGGGQRYIAWNEGRWAVSVHGSVVNNTDPKQTAKHTVSLLDQNMLPVPESRGTISFNVHTSTDHTRDQAITWQAGRTVYTLKGQTIDTSVKMATRVK</sequence>
<evidence type="ECO:0000313" key="3">
    <source>
        <dbReference type="EMBL" id="KRM41878.1"/>
    </source>
</evidence>
<gene>
    <name evidence="3" type="ORF">FD47_GL002072</name>
</gene>
<dbReference type="EMBL" id="AZFZ01000049">
    <property type="protein sequence ID" value="KRM41878.1"/>
    <property type="molecule type" value="Genomic_DNA"/>
</dbReference>
<proteinExistence type="predicted"/>
<protein>
    <submittedName>
        <fullName evidence="3">Lipoprotein</fullName>
    </submittedName>
</protein>
<dbReference type="Proteomes" id="UP000051010">
    <property type="component" value="Unassembled WGS sequence"/>
</dbReference>